<dbReference type="RefSeq" id="WP_096918905.1">
    <property type="nucleotide sequence ID" value="NZ_CP029487.1"/>
</dbReference>
<feature type="domain" description="B12-binding" evidence="3">
    <location>
        <begin position="231"/>
        <end position="353"/>
    </location>
</feature>
<dbReference type="EMBL" id="CP029487">
    <property type="protein sequence ID" value="QCT72414.1"/>
    <property type="molecule type" value="Genomic_DNA"/>
</dbReference>
<dbReference type="CDD" id="cd02065">
    <property type="entry name" value="B12-binding_like"/>
    <property type="match status" value="1"/>
</dbReference>
<dbReference type="GO" id="GO:0046872">
    <property type="term" value="F:metal ion binding"/>
    <property type="evidence" value="ECO:0007669"/>
    <property type="project" value="UniProtKB-KW"/>
</dbReference>
<accession>A0A4P9CA55</accession>
<dbReference type="GO" id="GO:0008705">
    <property type="term" value="F:methionine synthase activity"/>
    <property type="evidence" value="ECO:0007669"/>
    <property type="project" value="TreeGrafter"/>
</dbReference>
<organism evidence="4 5">
    <name type="scientific">Eubacterium maltosivorans</name>
    <dbReference type="NCBI Taxonomy" id="2041044"/>
    <lineage>
        <taxon>Bacteria</taxon>
        <taxon>Bacillati</taxon>
        <taxon>Bacillota</taxon>
        <taxon>Clostridia</taxon>
        <taxon>Eubacteriales</taxon>
        <taxon>Eubacteriaceae</taxon>
        <taxon>Eubacterium</taxon>
    </lineage>
</organism>
<dbReference type="Pfam" id="PF02607">
    <property type="entry name" value="B12-binding_2"/>
    <property type="match status" value="1"/>
</dbReference>
<protein>
    <recommendedName>
        <fullName evidence="3">B12-binding domain-containing protein</fullName>
    </recommendedName>
</protein>
<evidence type="ECO:0000256" key="1">
    <source>
        <dbReference type="ARBA" id="ARBA00022723"/>
    </source>
</evidence>
<gene>
    <name evidence="4" type="ORF">CPZ25_014090</name>
</gene>
<evidence type="ECO:0000256" key="2">
    <source>
        <dbReference type="ARBA" id="ARBA00023285"/>
    </source>
</evidence>
<dbReference type="InterPro" id="IPR036724">
    <property type="entry name" value="Cobalamin-bd_sf"/>
</dbReference>
<dbReference type="PANTHER" id="PTHR45833:SF1">
    <property type="entry name" value="METHIONINE SYNTHASE"/>
    <property type="match status" value="1"/>
</dbReference>
<sequence>MSLLPIDQNPEFRGLANEILNRQFELDPKLGRELGEMDKKKMYQDVVYNLDMLYTALALEDGKIFENYARWLYQLLCPLLSSYTKERVRDQLLDSYALMEECMERAVAPESLPGMKEMLDRASRATVEECEKSGKAEEKPPRKYEAEIQEYLDCVLRADTKNAMFLIPEYVKNGIPLPDVYVDIAGECMREVGELWHSHTIQVNEEHYCTSTTQMALSQLYPVIFSQKRRSKKILVACVGSELHELAARMVADLFEYNGWDSVYLGAAVPAEAVQAAVEAHQPDLVALSVTMPQHLLICKETVERLRSMYPAIKIAVGGKAFEWTNEIWKNWRVDAYTQDAKTFVAWAVDTLK</sequence>
<dbReference type="GO" id="GO:0005829">
    <property type="term" value="C:cytosol"/>
    <property type="evidence" value="ECO:0007669"/>
    <property type="project" value="TreeGrafter"/>
</dbReference>
<name>A0A4P9CA55_EUBML</name>
<dbReference type="InterPro" id="IPR036594">
    <property type="entry name" value="Meth_synthase_dom"/>
</dbReference>
<evidence type="ECO:0000313" key="4">
    <source>
        <dbReference type="EMBL" id="QCT72414.1"/>
    </source>
</evidence>
<evidence type="ECO:0000313" key="5">
    <source>
        <dbReference type="Proteomes" id="UP000218387"/>
    </source>
</evidence>
<dbReference type="Gene3D" id="1.10.1240.10">
    <property type="entry name" value="Methionine synthase domain"/>
    <property type="match status" value="1"/>
</dbReference>
<dbReference type="Gene3D" id="3.40.50.280">
    <property type="entry name" value="Cobalamin-binding domain"/>
    <property type="match status" value="1"/>
</dbReference>
<evidence type="ECO:0000259" key="3">
    <source>
        <dbReference type="PROSITE" id="PS51332"/>
    </source>
</evidence>
<dbReference type="KEGG" id="emt:CPZ25_014090"/>
<proteinExistence type="predicted"/>
<dbReference type="GO" id="GO:0046653">
    <property type="term" value="P:tetrahydrofolate metabolic process"/>
    <property type="evidence" value="ECO:0007669"/>
    <property type="project" value="TreeGrafter"/>
</dbReference>
<keyword evidence="2" id="KW-0170">Cobalt</keyword>
<dbReference type="InterPro" id="IPR006158">
    <property type="entry name" value="Cobalamin-bd"/>
</dbReference>
<keyword evidence="1" id="KW-0479">Metal-binding</keyword>
<dbReference type="InterPro" id="IPR003759">
    <property type="entry name" value="Cbl-bd_cap"/>
</dbReference>
<dbReference type="SUPFAM" id="SSF52242">
    <property type="entry name" value="Cobalamin (vitamin B12)-binding domain"/>
    <property type="match status" value="1"/>
</dbReference>
<dbReference type="PANTHER" id="PTHR45833">
    <property type="entry name" value="METHIONINE SYNTHASE"/>
    <property type="match status" value="1"/>
</dbReference>
<dbReference type="AlphaFoldDB" id="A0A4P9CA55"/>
<dbReference type="Pfam" id="PF02310">
    <property type="entry name" value="B12-binding"/>
    <property type="match status" value="1"/>
</dbReference>
<dbReference type="Proteomes" id="UP000218387">
    <property type="component" value="Chromosome"/>
</dbReference>
<dbReference type="GO" id="GO:0031419">
    <property type="term" value="F:cobalamin binding"/>
    <property type="evidence" value="ECO:0007669"/>
    <property type="project" value="InterPro"/>
</dbReference>
<dbReference type="GO" id="GO:0050667">
    <property type="term" value="P:homocysteine metabolic process"/>
    <property type="evidence" value="ECO:0007669"/>
    <property type="project" value="TreeGrafter"/>
</dbReference>
<dbReference type="InterPro" id="IPR050554">
    <property type="entry name" value="Met_Synthase/Corrinoid"/>
</dbReference>
<keyword evidence="5" id="KW-1185">Reference proteome</keyword>
<dbReference type="PROSITE" id="PS51332">
    <property type="entry name" value="B12_BINDING"/>
    <property type="match status" value="1"/>
</dbReference>
<reference evidence="4 5" key="1">
    <citation type="submission" date="2018-05" db="EMBL/GenBank/DDBJ databases">
        <title>Genome comparison of Eubacterium sp.</title>
        <authorList>
            <person name="Feng Y."/>
            <person name="Sanchez-Andrea I."/>
            <person name="Stams A.J.M."/>
            <person name="De Vos W.M."/>
        </authorList>
    </citation>
    <scope>NUCLEOTIDE SEQUENCE [LARGE SCALE GENOMIC DNA]</scope>
    <source>
        <strain evidence="4 5">YI</strain>
    </source>
</reference>